<comment type="caution">
    <text evidence="3">The sequence shown here is derived from an EMBL/GenBank/DDBJ whole genome shotgun (WGS) entry which is preliminary data.</text>
</comment>
<organism evidence="3 4">
    <name type="scientific">Didymodactylos carnosus</name>
    <dbReference type="NCBI Taxonomy" id="1234261"/>
    <lineage>
        <taxon>Eukaryota</taxon>
        <taxon>Metazoa</taxon>
        <taxon>Spiralia</taxon>
        <taxon>Gnathifera</taxon>
        <taxon>Rotifera</taxon>
        <taxon>Eurotatoria</taxon>
        <taxon>Bdelloidea</taxon>
        <taxon>Philodinida</taxon>
        <taxon>Philodinidae</taxon>
        <taxon>Didymodactylos</taxon>
    </lineage>
</organism>
<evidence type="ECO:0000256" key="1">
    <source>
        <dbReference type="SAM" id="Coils"/>
    </source>
</evidence>
<reference evidence="3" key="1">
    <citation type="submission" date="2021-02" db="EMBL/GenBank/DDBJ databases">
        <authorList>
            <person name="Nowell W R."/>
        </authorList>
    </citation>
    <scope>NUCLEOTIDE SEQUENCE</scope>
</reference>
<evidence type="ECO:0000313" key="4">
    <source>
        <dbReference type="Proteomes" id="UP000682733"/>
    </source>
</evidence>
<accession>A0A8S2SGX7</accession>
<dbReference type="EMBL" id="CAJOBA010049336">
    <property type="protein sequence ID" value="CAF4222741.1"/>
    <property type="molecule type" value="Genomic_DNA"/>
</dbReference>
<keyword evidence="1" id="KW-0175">Coiled coil</keyword>
<evidence type="ECO:0000313" key="3">
    <source>
        <dbReference type="EMBL" id="CAF4222741.1"/>
    </source>
</evidence>
<evidence type="ECO:0000313" key="2">
    <source>
        <dbReference type="EMBL" id="CAF1422502.1"/>
    </source>
</evidence>
<feature type="coiled-coil region" evidence="1">
    <location>
        <begin position="160"/>
        <end position="194"/>
    </location>
</feature>
<feature type="non-terminal residue" evidence="3">
    <location>
        <position position="321"/>
    </location>
</feature>
<dbReference type="Proteomes" id="UP000677228">
    <property type="component" value="Unassembled WGS sequence"/>
</dbReference>
<sequence length="321" mass="38287">KENILDDKNELQVLLLNCQQQLEKLRRISQTVDTSVSEVDISQPSSTSVQNQINDYIRSSIETQTNRLNDNEKRLMNHFELIQRLYNETRNVKENIIDCIQWLEKAREQFNIDFLNKSLSLNRSKLDDQIIFYRQYDAQLRTRRHSFSNIIKTQSQLLNVNDENSQLETIENNLKDLELNSNNYNEKINRLSLKLNEYLLLHAQIIDSYAKQIRQYEYYIKENDFSYIKQLLSGENNENYEQKLSLYNQTVENLLIENDGNLIDQDEILTSKLVVQEHHETFQRLISDLTLILNNREQLTKEYNDLKIIIDQWFISSELVL</sequence>
<dbReference type="Proteomes" id="UP000682733">
    <property type="component" value="Unassembled WGS sequence"/>
</dbReference>
<protein>
    <submittedName>
        <fullName evidence="3">Uncharacterized protein</fullName>
    </submittedName>
</protein>
<dbReference type="EMBL" id="CAJNOK010027578">
    <property type="protein sequence ID" value="CAF1422502.1"/>
    <property type="molecule type" value="Genomic_DNA"/>
</dbReference>
<feature type="non-terminal residue" evidence="3">
    <location>
        <position position="1"/>
    </location>
</feature>
<name>A0A8S2SGX7_9BILA</name>
<dbReference type="AlphaFoldDB" id="A0A8S2SGX7"/>
<proteinExistence type="predicted"/>
<gene>
    <name evidence="2" type="ORF">OVA965_LOCUS33744</name>
    <name evidence="3" type="ORF">TMI583_LOCUS34637</name>
</gene>